<protein>
    <submittedName>
        <fullName evidence="1">Uncharacterized protein</fullName>
    </submittedName>
</protein>
<accession>A0A099NQP7</accession>
<dbReference type="HOGENOM" id="CLU_3377229_0_0_1"/>
<dbReference type="EMBL" id="JQFK01001221">
    <property type="protein sequence ID" value="KGK34850.1"/>
    <property type="molecule type" value="Genomic_DNA"/>
</dbReference>
<name>A0A099NQP7_PICKU</name>
<evidence type="ECO:0000313" key="1">
    <source>
        <dbReference type="EMBL" id="KGK34850.1"/>
    </source>
</evidence>
<proteinExistence type="predicted"/>
<evidence type="ECO:0000313" key="2">
    <source>
        <dbReference type="EMBL" id="KGK34856.1"/>
    </source>
</evidence>
<organism evidence="1 3">
    <name type="scientific">Pichia kudriavzevii</name>
    <name type="common">Yeast</name>
    <name type="synonym">Issatchenkia orientalis</name>
    <dbReference type="NCBI Taxonomy" id="4909"/>
    <lineage>
        <taxon>Eukaryota</taxon>
        <taxon>Fungi</taxon>
        <taxon>Dikarya</taxon>
        <taxon>Ascomycota</taxon>
        <taxon>Saccharomycotina</taxon>
        <taxon>Pichiomycetes</taxon>
        <taxon>Pichiales</taxon>
        <taxon>Pichiaceae</taxon>
        <taxon>Pichia</taxon>
    </lineage>
</organism>
<evidence type="ECO:0000313" key="3">
    <source>
        <dbReference type="Proteomes" id="UP000029867"/>
    </source>
</evidence>
<reference evidence="1" key="2">
    <citation type="submission" date="2014-08" db="EMBL/GenBank/DDBJ databases">
        <title>Exploiting Issatchenkia orientalis SD108 for Succinic Acid Production.</title>
        <authorList>
            <person name="Xiao H."/>
            <person name="Shao Z."/>
            <person name="Jiang Y."/>
            <person name="Dole S."/>
            <person name="Zhao H."/>
        </authorList>
    </citation>
    <scope>NUCLEOTIDE SEQUENCE [LARGE SCALE GENOMIC DNA]</scope>
    <source>
        <strain evidence="1">SD108</strain>
    </source>
</reference>
<dbReference type="Proteomes" id="UP000029867">
    <property type="component" value="Unassembled WGS sequence"/>
</dbReference>
<gene>
    <name evidence="2" type="ORF">JL09_g5995</name>
    <name evidence="1" type="ORF">JL09_g6001</name>
</gene>
<dbReference type="EMBL" id="JQFK01001215">
    <property type="protein sequence ID" value="KGK34856.1"/>
    <property type="molecule type" value="Genomic_DNA"/>
</dbReference>
<reference evidence="3" key="1">
    <citation type="journal article" date="2014" name="Microb. Cell Fact.">
        <title>Exploiting Issatchenkia orientalis SD108 for succinic acid production.</title>
        <authorList>
            <person name="Xiao H."/>
            <person name="Shao Z."/>
            <person name="Jiang Y."/>
            <person name="Dole S."/>
            <person name="Zhao H."/>
        </authorList>
    </citation>
    <scope>NUCLEOTIDE SEQUENCE [LARGE SCALE GENOMIC DNA]</scope>
    <source>
        <strain evidence="3">SD108</strain>
    </source>
</reference>
<sequence length="34" mass="3990">MSYNLDTVAKLDAQLKNNSYIEGLVYSKRIELWL</sequence>
<comment type="caution">
    <text evidence="1">The sequence shown here is derived from an EMBL/GenBank/DDBJ whole genome shotgun (WGS) entry which is preliminary data.</text>
</comment>
<dbReference type="AlphaFoldDB" id="A0A099NQP7"/>